<keyword evidence="5" id="KW-1185">Reference proteome</keyword>
<dbReference type="InterPro" id="IPR015927">
    <property type="entry name" value="Peptidase_S24_S26A/B/C"/>
</dbReference>
<dbReference type="Pfam" id="PF00717">
    <property type="entry name" value="Peptidase_S24"/>
    <property type="match status" value="1"/>
</dbReference>
<evidence type="ECO:0000256" key="1">
    <source>
        <dbReference type="ARBA" id="ARBA00022670"/>
    </source>
</evidence>
<dbReference type="InterPro" id="IPR019756">
    <property type="entry name" value="Pept_S26A_signal_pept_1_Ser-AS"/>
</dbReference>
<accession>A0ABU2JBM2</accession>
<name>A0ABU2JBM2_9ACTN</name>
<dbReference type="EMBL" id="JAVREH010000017">
    <property type="protein sequence ID" value="MDT0262376.1"/>
    <property type="molecule type" value="Genomic_DNA"/>
</dbReference>
<proteinExistence type="predicted"/>
<comment type="caution">
    <text evidence="4">The sequence shown here is derived from an EMBL/GenBank/DDBJ whole genome shotgun (WGS) entry which is preliminary data.</text>
</comment>
<dbReference type="InterPro" id="IPR039418">
    <property type="entry name" value="LexA-like"/>
</dbReference>
<evidence type="ECO:0000313" key="5">
    <source>
        <dbReference type="Proteomes" id="UP001183176"/>
    </source>
</evidence>
<protein>
    <submittedName>
        <fullName evidence="4">S24 family peptidase</fullName>
    </submittedName>
</protein>
<keyword evidence="2" id="KW-0378">Hydrolase</keyword>
<evidence type="ECO:0000313" key="4">
    <source>
        <dbReference type="EMBL" id="MDT0262376.1"/>
    </source>
</evidence>
<sequence length="125" mass="13771">MDTLIPWQRVRVDGYSMTPTLAPGDLVLVRHGAGVRPGAIVLGRFRVLPGVPVLKRAVSPRDGGWLLTSDNARAGSDSRQHGVADVQARAVWIWHRRLGGVRGTRWSAIRRWVGEPARVRPALDL</sequence>
<dbReference type="Proteomes" id="UP001183176">
    <property type="component" value="Unassembled WGS sequence"/>
</dbReference>
<gene>
    <name evidence="4" type="ORF">RM423_13345</name>
</gene>
<evidence type="ECO:0000259" key="3">
    <source>
        <dbReference type="Pfam" id="PF00717"/>
    </source>
</evidence>
<dbReference type="PROSITE" id="PS00501">
    <property type="entry name" value="SPASE_I_1"/>
    <property type="match status" value="1"/>
</dbReference>
<dbReference type="RefSeq" id="WP_311423527.1">
    <property type="nucleotide sequence ID" value="NZ_JAVREH010000017.1"/>
</dbReference>
<feature type="domain" description="Peptidase S24/S26A/S26B/S26C" evidence="3">
    <location>
        <begin position="10"/>
        <end position="73"/>
    </location>
</feature>
<dbReference type="Gene3D" id="2.10.109.10">
    <property type="entry name" value="Umud Fragment, subunit A"/>
    <property type="match status" value="1"/>
</dbReference>
<reference evidence="5" key="1">
    <citation type="submission" date="2023-07" db="EMBL/GenBank/DDBJ databases">
        <title>30 novel species of actinomycetes from the DSMZ collection.</title>
        <authorList>
            <person name="Nouioui I."/>
        </authorList>
    </citation>
    <scope>NUCLEOTIDE SEQUENCE [LARGE SCALE GENOMIC DNA]</scope>
    <source>
        <strain evidence="5">DSM 44399</strain>
    </source>
</reference>
<evidence type="ECO:0000256" key="2">
    <source>
        <dbReference type="ARBA" id="ARBA00022801"/>
    </source>
</evidence>
<organism evidence="4 5">
    <name type="scientific">Jatrophihabitans lederbergiae</name>
    <dbReference type="NCBI Taxonomy" id="3075547"/>
    <lineage>
        <taxon>Bacteria</taxon>
        <taxon>Bacillati</taxon>
        <taxon>Actinomycetota</taxon>
        <taxon>Actinomycetes</taxon>
        <taxon>Jatrophihabitantales</taxon>
        <taxon>Jatrophihabitantaceae</taxon>
        <taxon>Jatrophihabitans</taxon>
    </lineage>
</organism>
<dbReference type="SUPFAM" id="SSF51306">
    <property type="entry name" value="LexA/Signal peptidase"/>
    <property type="match status" value="1"/>
</dbReference>
<dbReference type="CDD" id="cd06529">
    <property type="entry name" value="S24_LexA-like"/>
    <property type="match status" value="1"/>
</dbReference>
<dbReference type="InterPro" id="IPR036286">
    <property type="entry name" value="LexA/Signal_pep-like_sf"/>
</dbReference>
<keyword evidence="1" id="KW-0645">Protease</keyword>